<name>A0A699XB83_TANCI</name>
<evidence type="ECO:0000313" key="2">
    <source>
        <dbReference type="EMBL" id="GFD57145.1"/>
    </source>
</evidence>
<feature type="non-terminal residue" evidence="2">
    <location>
        <position position="1"/>
    </location>
</feature>
<protein>
    <submittedName>
        <fullName evidence="2">Uncharacterized protein</fullName>
    </submittedName>
</protein>
<proteinExistence type="predicted"/>
<sequence length="69" mass="7871">STRITQVANGVYHRGQQDDGHAKPHRHVEVEVALRLVEDGQARHVAQKAHHYRVEQQHDGQVFPPLHVV</sequence>
<evidence type="ECO:0000256" key="1">
    <source>
        <dbReference type="SAM" id="MobiDB-lite"/>
    </source>
</evidence>
<comment type="caution">
    <text evidence="2">The sequence shown here is derived from an EMBL/GenBank/DDBJ whole genome shotgun (WGS) entry which is preliminary data.</text>
</comment>
<dbReference type="EMBL" id="BKCJ011837595">
    <property type="protein sequence ID" value="GFD57145.1"/>
    <property type="molecule type" value="Genomic_DNA"/>
</dbReference>
<gene>
    <name evidence="2" type="ORF">Tci_929114</name>
</gene>
<reference evidence="2" key="1">
    <citation type="journal article" date="2019" name="Sci. Rep.">
        <title>Draft genome of Tanacetum cinerariifolium, the natural source of mosquito coil.</title>
        <authorList>
            <person name="Yamashiro T."/>
            <person name="Shiraishi A."/>
            <person name="Satake H."/>
            <person name="Nakayama K."/>
        </authorList>
    </citation>
    <scope>NUCLEOTIDE SEQUENCE</scope>
</reference>
<organism evidence="2">
    <name type="scientific">Tanacetum cinerariifolium</name>
    <name type="common">Dalmatian daisy</name>
    <name type="synonym">Chrysanthemum cinerariifolium</name>
    <dbReference type="NCBI Taxonomy" id="118510"/>
    <lineage>
        <taxon>Eukaryota</taxon>
        <taxon>Viridiplantae</taxon>
        <taxon>Streptophyta</taxon>
        <taxon>Embryophyta</taxon>
        <taxon>Tracheophyta</taxon>
        <taxon>Spermatophyta</taxon>
        <taxon>Magnoliopsida</taxon>
        <taxon>eudicotyledons</taxon>
        <taxon>Gunneridae</taxon>
        <taxon>Pentapetalae</taxon>
        <taxon>asterids</taxon>
        <taxon>campanulids</taxon>
        <taxon>Asterales</taxon>
        <taxon>Asteraceae</taxon>
        <taxon>Asteroideae</taxon>
        <taxon>Anthemideae</taxon>
        <taxon>Anthemidinae</taxon>
        <taxon>Tanacetum</taxon>
    </lineage>
</organism>
<accession>A0A699XB83</accession>
<dbReference type="AlphaFoldDB" id="A0A699XB83"/>
<feature type="compositionally biased region" description="Basic and acidic residues" evidence="1">
    <location>
        <begin position="15"/>
        <end position="24"/>
    </location>
</feature>
<feature type="region of interest" description="Disordered" evidence="1">
    <location>
        <begin position="1"/>
        <end position="24"/>
    </location>
</feature>